<dbReference type="GO" id="GO:0016987">
    <property type="term" value="F:sigma factor activity"/>
    <property type="evidence" value="ECO:0007669"/>
    <property type="project" value="UniProtKB-KW"/>
</dbReference>
<dbReference type="EMBL" id="WOWP01000033">
    <property type="protein sequence ID" value="MUV03974.1"/>
    <property type="molecule type" value="Genomic_DNA"/>
</dbReference>
<dbReference type="Proteomes" id="UP000433945">
    <property type="component" value="Unassembled WGS sequence"/>
</dbReference>
<comment type="similarity">
    <text evidence="1">Belongs to the sigma-70 factor family. ECF subfamily.</text>
</comment>
<dbReference type="InterPro" id="IPR013325">
    <property type="entry name" value="RNA_pol_sigma_r2"/>
</dbReference>
<dbReference type="GO" id="GO:0003677">
    <property type="term" value="F:DNA binding"/>
    <property type="evidence" value="ECO:0007669"/>
    <property type="project" value="InterPro"/>
</dbReference>
<organism evidence="7 8">
    <name type="scientific">Flavobacterium rakeshii</name>
    <dbReference type="NCBI Taxonomy" id="1038845"/>
    <lineage>
        <taxon>Bacteria</taxon>
        <taxon>Pseudomonadati</taxon>
        <taxon>Bacteroidota</taxon>
        <taxon>Flavobacteriia</taxon>
        <taxon>Flavobacteriales</taxon>
        <taxon>Flavobacteriaceae</taxon>
        <taxon>Flavobacterium</taxon>
    </lineage>
</organism>
<evidence type="ECO:0000259" key="6">
    <source>
        <dbReference type="Pfam" id="PF08281"/>
    </source>
</evidence>
<sequence>MKSTAEFEKIYTAYWEKLYVFSFKITQDRDLAQNIVQDIFIDFWERRSELEINSVENYLFRAAKNQIFKHYRNNRFDKSIPEEKFENYLIENITSIDEELLDKLYSLLDKLPEKRKEILIMYKIQEMDIDQIAAQLQLSKQTVKNQITSALKQLRAEMKNMDFATALLLYFLLTFL</sequence>
<keyword evidence="8" id="KW-1185">Reference proteome</keyword>
<dbReference type="InterPro" id="IPR014284">
    <property type="entry name" value="RNA_pol_sigma-70_dom"/>
</dbReference>
<dbReference type="SUPFAM" id="SSF88946">
    <property type="entry name" value="Sigma2 domain of RNA polymerase sigma factors"/>
    <property type="match status" value="1"/>
</dbReference>
<dbReference type="InterPro" id="IPR039425">
    <property type="entry name" value="RNA_pol_sigma-70-like"/>
</dbReference>
<evidence type="ECO:0000259" key="5">
    <source>
        <dbReference type="Pfam" id="PF04542"/>
    </source>
</evidence>
<dbReference type="InterPro" id="IPR014327">
    <property type="entry name" value="RNA_pol_sigma70_bacteroid"/>
</dbReference>
<dbReference type="Pfam" id="PF08281">
    <property type="entry name" value="Sigma70_r4_2"/>
    <property type="match status" value="1"/>
</dbReference>
<dbReference type="Gene3D" id="1.10.10.10">
    <property type="entry name" value="Winged helix-like DNA-binding domain superfamily/Winged helix DNA-binding domain"/>
    <property type="match status" value="1"/>
</dbReference>
<dbReference type="Pfam" id="PF04542">
    <property type="entry name" value="Sigma70_r2"/>
    <property type="match status" value="1"/>
</dbReference>
<gene>
    <name evidence="7" type="ORF">GN157_09665</name>
</gene>
<comment type="caution">
    <text evidence="7">The sequence shown here is derived from an EMBL/GenBank/DDBJ whole genome shotgun (WGS) entry which is preliminary data.</text>
</comment>
<dbReference type="NCBIfam" id="TIGR02937">
    <property type="entry name" value="sigma70-ECF"/>
    <property type="match status" value="1"/>
</dbReference>
<evidence type="ECO:0000313" key="8">
    <source>
        <dbReference type="Proteomes" id="UP000433945"/>
    </source>
</evidence>
<dbReference type="InterPro" id="IPR036388">
    <property type="entry name" value="WH-like_DNA-bd_sf"/>
</dbReference>
<keyword evidence="3" id="KW-0731">Sigma factor</keyword>
<evidence type="ECO:0000256" key="4">
    <source>
        <dbReference type="ARBA" id="ARBA00023163"/>
    </source>
</evidence>
<dbReference type="GO" id="GO:0006352">
    <property type="term" value="P:DNA-templated transcription initiation"/>
    <property type="evidence" value="ECO:0007669"/>
    <property type="project" value="InterPro"/>
</dbReference>
<dbReference type="AlphaFoldDB" id="A0A6N8HBR6"/>
<reference evidence="7 8" key="1">
    <citation type="submission" date="2019-12" db="EMBL/GenBank/DDBJ databases">
        <authorList>
            <person name="Sun J.-Q."/>
        </authorList>
    </citation>
    <scope>NUCLEOTIDE SEQUENCE [LARGE SCALE GENOMIC DNA]</scope>
    <source>
        <strain evidence="7 8">JCM 17928</strain>
    </source>
</reference>
<proteinExistence type="inferred from homology"/>
<evidence type="ECO:0000256" key="2">
    <source>
        <dbReference type="ARBA" id="ARBA00023015"/>
    </source>
</evidence>
<feature type="domain" description="RNA polymerase sigma factor 70 region 4 type 2" evidence="6">
    <location>
        <begin position="102"/>
        <end position="154"/>
    </location>
</feature>
<evidence type="ECO:0000313" key="7">
    <source>
        <dbReference type="EMBL" id="MUV03974.1"/>
    </source>
</evidence>
<feature type="domain" description="RNA polymerase sigma-70 region 2" evidence="5">
    <location>
        <begin position="11"/>
        <end position="75"/>
    </location>
</feature>
<dbReference type="NCBIfam" id="TIGR02985">
    <property type="entry name" value="Sig70_bacteroi1"/>
    <property type="match status" value="1"/>
</dbReference>
<dbReference type="InterPro" id="IPR013249">
    <property type="entry name" value="RNA_pol_sigma70_r4_t2"/>
</dbReference>
<dbReference type="Gene3D" id="1.10.1740.10">
    <property type="match status" value="1"/>
</dbReference>
<dbReference type="InterPro" id="IPR013324">
    <property type="entry name" value="RNA_pol_sigma_r3/r4-like"/>
</dbReference>
<dbReference type="RefSeq" id="WP_157483211.1">
    <property type="nucleotide sequence ID" value="NZ_WOWP01000033.1"/>
</dbReference>
<dbReference type="PANTHER" id="PTHR43133:SF46">
    <property type="entry name" value="RNA POLYMERASE SIGMA-70 FACTOR ECF SUBFAMILY"/>
    <property type="match status" value="1"/>
</dbReference>
<evidence type="ECO:0000256" key="1">
    <source>
        <dbReference type="ARBA" id="ARBA00010641"/>
    </source>
</evidence>
<accession>A0A6N8HBR6</accession>
<dbReference type="OrthoDB" id="1100095at2"/>
<keyword evidence="4" id="KW-0804">Transcription</keyword>
<name>A0A6N8HBR6_9FLAO</name>
<evidence type="ECO:0000256" key="3">
    <source>
        <dbReference type="ARBA" id="ARBA00023082"/>
    </source>
</evidence>
<protein>
    <submittedName>
        <fullName evidence="7">RNA polymerase sigma-70 factor</fullName>
    </submittedName>
</protein>
<dbReference type="PANTHER" id="PTHR43133">
    <property type="entry name" value="RNA POLYMERASE ECF-TYPE SIGMA FACTO"/>
    <property type="match status" value="1"/>
</dbReference>
<dbReference type="SUPFAM" id="SSF88659">
    <property type="entry name" value="Sigma3 and sigma4 domains of RNA polymerase sigma factors"/>
    <property type="match status" value="1"/>
</dbReference>
<keyword evidence="2" id="KW-0805">Transcription regulation</keyword>
<dbReference type="InterPro" id="IPR007627">
    <property type="entry name" value="RNA_pol_sigma70_r2"/>
</dbReference>